<organism evidence="3 4">
    <name type="scientific">Amborella trichopoda</name>
    <dbReference type="NCBI Taxonomy" id="13333"/>
    <lineage>
        <taxon>Eukaryota</taxon>
        <taxon>Viridiplantae</taxon>
        <taxon>Streptophyta</taxon>
        <taxon>Embryophyta</taxon>
        <taxon>Tracheophyta</taxon>
        <taxon>Spermatophyta</taxon>
        <taxon>Magnoliopsida</taxon>
        <taxon>Amborellales</taxon>
        <taxon>Amborellaceae</taxon>
        <taxon>Amborella</taxon>
    </lineage>
</organism>
<feature type="transmembrane region" description="Helical" evidence="2">
    <location>
        <begin position="312"/>
        <end position="332"/>
    </location>
</feature>
<dbReference type="Gramene" id="ERN10682">
    <property type="protein sequence ID" value="ERN10682"/>
    <property type="gene ID" value="AMTR_s00028p00240610"/>
</dbReference>
<evidence type="ECO:0000256" key="1">
    <source>
        <dbReference type="SAM" id="MobiDB-lite"/>
    </source>
</evidence>
<proteinExistence type="predicted"/>
<sequence>MGARILPPQLIREIMDIGLSEVCRIDSFPLDTALISALFHRFHPETGTFSLPCGETDITLEVRSDGVLSLCDPLPDDCSVLEGEGSVDEHSRSVLRAWARKLRVKPKLARAKKTPTSDDETVVATPLMDSPSDGAESVGIGRKCHRRACTLREFESRGRPTFDPPARDQVDAFIEGATPLTNVSAGDFRDKEEPMLPFLQGRPALRGSLRPLEPTSAPLRTLSETFVGVGGSSALIMISLVMVSSRLPRGKLFGVLGASFWCPSISRCFEGQHRVQFVWAVRDLEYLHRVAWVPAILAFLLQRMREAALGRVGYISGFIFCRFVFSFPLSYFF</sequence>
<feature type="region of interest" description="Disordered" evidence="1">
    <location>
        <begin position="109"/>
        <end position="139"/>
    </location>
</feature>
<dbReference type="EMBL" id="KI392812">
    <property type="protein sequence ID" value="ERN10682.1"/>
    <property type="molecule type" value="Genomic_DNA"/>
</dbReference>
<protein>
    <recommendedName>
        <fullName evidence="5">Aminotransferase-like plant mobile domain-containing protein</fullName>
    </recommendedName>
</protein>
<keyword evidence="2" id="KW-1133">Transmembrane helix</keyword>
<dbReference type="AlphaFoldDB" id="W1PL17"/>
<keyword evidence="2" id="KW-0472">Membrane</keyword>
<keyword evidence="2" id="KW-0812">Transmembrane</keyword>
<evidence type="ECO:0000313" key="3">
    <source>
        <dbReference type="EMBL" id="ERN10682.1"/>
    </source>
</evidence>
<dbReference type="InterPro" id="IPR044824">
    <property type="entry name" value="MAIN-like"/>
</dbReference>
<gene>
    <name evidence="3" type="ORF">AMTR_s00028p00240610</name>
</gene>
<reference evidence="4" key="1">
    <citation type="journal article" date="2013" name="Science">
        <title>The Amborella genome and the evolution of flowering plants.</title>
        <authorList>
            <consortium name="Amborella Genome Project"/>
        </authorList>
    </citation>
    <scope>NUCLEOTIDE SEQUENCE [LARGE SCALE GENOMIC DNA]</scope>
</reference>
<evidence type="ECO:0000256" key="2">
    <source>
        <dbReference type="SAM" id="Phobius"/>
    </source>
</evidence>
<dbReference type="PANTHER" id="PTHR46033:SF1">
    <property type="entry name" value="PROTEIN MAIN-LIKE 2"/>
    <property type="match status" value="1"/>
</dbReference>
<dbReference type="PANTHER" id="PTHR46033">
    <property type="entry name" value="PROTEIN MAIN-LIKE 2"/>
    <property type="match status" value="1"/>
</dbReference>
<evidence type="ECO:0000313" key="4">
    <source>
        <dbReference type="Proteomes" id="UP000017836"/>
    </source>
</evidence>
<name>W1PL17_AMBTC</name>
<keyword evidence="4" id="KW-1185">Reference proteome</keyword>
<dbReference type="HOGENOM" id="CLU_835085_0_0_1"/>
<evidence type="ECO:0008006" key="5">
    <source>
        <dbReference type="Google" id="ProtNLM"/>
    </source>
</evidence>
<dbReference type="eggNOG" id="ENOG502R6IC">
    <property type="taxonomic scope" value="Eukaryota"/>
</dbReference>
<dbReference type="GO" id="GO:0010073">
    <property type="term" value="P:meristem maintenance"/>
    <property type="evidence" value="ECO:0007669"/>
    <property type="project" value="InterPro"/>
</dbReference>
<dbReference type="Proteomes" id="UP000017836">
    <property type="component" value="Unassembled WGS sequence"/>
</dbReference>
<accession>W1PL17</accession>